<organism evidence="2">
    <name type="scientific">Octopus bimaculoides</name>
    <name type="common">California two-spotted octopus</name>
    <dbReference type="NCBI Taxonomy" id="37653"/>
    <lineage>
        <taxon>Eukaryota</taxon>
        <taxon>Metazoa</taxon>
        <taxon>Spiralia</taxon>
        <taxon>Lophotrochozoa</taxon>
        <taxon>Mollusca</taxon>
        <taxon>Cephalopoda</taxon>
        <taxon>Coleoidea</taxon>
        <taxon>Octopodiformes</taxon>
        <taxon>Octopoda</taxon>
        <taxon>Incirrata</taxon>
        <taxon>Octopodidae</taxon>
        <taxon>Octopus</taxon>
    </lineage>
</organism>
<dbReference type="AlphaFoldDB" id="A0A0L8HGI5"/>
<keyword evidence="1" id="KW-1133">Transmembrane helix</keyword>
<evidence type="ECO:0000313" key="2">
    <source>
        <dbReference type="EMBL" id="KOF88351.1"/>
    </source>
</evidence>
<feature type="transmembrane region" description="Helical" evidence="1">
    <location>
        <begin position="12"/>
        <end position="28"/>
    </location>
</feature>
<proteinExistence type="predicted"/>
<sequence length="53" mass="6029">MGCIGFHQDKPLPLMAISHCLISVLRFFSTFAHVFLIVSATCSFYLDLLTLFY</sequence>
<gene>
    <name evidence="2" type="ORF">OCBIM_22015062mg</name>
</gene>
<keyword evidence="1" id="KW-0472">Membrane</keyword>
<accession>A0A0L8HGI5</accession>
<reference evidence="2" key="1">
    <citation type="submission" date="2015-07" db="EMBL/GenBank/DDBJ databases">
        <title>MeaNS - Measles Nucleotide Surveillance Program.</title>
        <authorList>
            <person name="Tran T."/>
            <person name="Druce J."/>
        </authorList>
    </citation>
    <scope>NUCLEOTIDE SEQUENCE</scope>
    <source>
        <strain evidence="2">UCB-OBI-ISO-001</strain>
        <tissue evidence="2">Gonad</tissue>
    </source>
</reference>
<keyword evidence="1" id="KW-0812">Transmembrane</keyword>
<protein>
    <submittedName>
        <fullName evidence="2">Uncharacterized protein</fullName>
    </submittedName>
</protein>
<evidence type="ECO:0000256" key="1">
    <source>
        <dbReference type="SAM" id="Phobius"/>
    </source>
</evidence>
<name>A0A0L8HGI5_OCTBM</name>
<dbReference type="EMBL" id="KQ418194">
    <property type="protein sequence ID" value="KOF88351.1"/>
    <property type="molecule type" value="Genomic_DNA"/>
</dbReference>